<feature type="domain" description="Nudix hydrolase" evidence="8">
    <location>
        <begin position="1508"/>
        <end position="1661"/>
    </location>
</feature>
<dbReference type="Pfam" id="PF00520">
    <property type="entry name" value="Ion_trans"/>
    <property type="match status" value="1"/>
</dbReference>
<feature type="transmembrane region" description="Helical" evidence="7">
    <location>
        <begin position="183"/>
        <end position="205"/>
    </location>
</feature>
<feature type="transmembrane region" description="Helical" evidence="7">
    <location>
        <begin position="1057"/>
        <end position="1078"/>
    </location>
</feature>
<evidence type="ECO:0000256" key="7">
    <source>
        <dbReference type="SAM" id="Phobius"/>
    </source>
</evidence>
<dbReference type="OrthoDB" id="310870at2759"/>
<feature type="transmembrane region" description="Helical" evidence="7">
    <location>
        <begin position="957"/>
        <end position="977"/>
    </location>
</feature>
<name>F2USX8_SALR5</name>
<dbReference type="InterPro" id="IPR039989">
    <property type="entry name" value="NUDT9"/>
</dbReference>
<dbReference type="Pfam" id="PF25969">
    <property type="entry name" value="NUDT9_N"/>
    <property type="match status" value="1"/>
</dbReference>
<keyword evidence="4 7" id="KW-1133">Transmembrane helix</keyword>
<dbReference type="GO" id="GO:0047631">
    <property type="term" value="F:ADP-ribose diphosphatase activity"/>
    <property type="evidence" value="ECO:0007669"/>
    <property type="project" value="InterPro"/>
</dbReference>
<feature type="transmembrane region" description="Helical" evidence="7">
    <location>
        <begin position="49"/>
        <end position="72"/>
    </location>
</feature>
<feature type="region of interest" description="Disordered" evidence="6">
    <location>
        <begin position="1366"/>
        <end position="1396"/>
    </location>
</feature>
<dbReference type="InParanoid" id="F2USX8"/>
<protein>
    <submittedName>
        <fullName evidence="9">Nudt9 protein</fullName>
    </submittedName>
</protein>
<evidence type="ECO:0000256" key="4">
    <source>
        <dbReference type="ARBA" id="ARBA00022989"/>
    </source>
</evidence>
<comment type="subcellular location">
    <subcellularLocation>
        <location evidence="1">Membrane</location>
        <topology evidence="1">Multi-pass membrane protein</topology>
    </subcellularLocation>
</comment>
<accession>F2USX8</accession>
<dbReference type="eggNOG" id="KOG3676">
    <property type="taxonomic scope" value="Eukaryota"/>
</dbReference>
<dbReference type="eggNOG" id="KOG4195">
    <property type="taxonomic scope" value="Eukaryota"/>
</dbReference>
<dbReference type="SUPFAM" id="SSF55811">
    <property type="entry name" value="Nudix"/>
    <property type="match status" value="1"/>
</dbReference>
<evidence type="ECO:0000259" key="8">
    <source>
        <dbReference type="PROSITE" id="PS51462"/>
    </source>
</evidence>
<dbReference type="GeneID" id="16068295"/>
<dbReference type="InterPro" id="IPR041491">
    <property type="entry name" value="TRPM_SLOG"/>
</dbReference>
<dbReference type="FunCoup" id="F2USX8">
    <property type="interactions" value="230"/>
</dbReference>
<dbReference type="STRING" id="946362.F2USX8"/>
<dbReference type="InterPro" id="IPR000086">
    <property type="entry name" value="NUDIX_hydrolase_dom"/>
</dbReference>
<dbReference type="GO" id="GO:0016020">
    <property type="term" value="C:membrane"/>
    <property type="evidence" value="ECO:0007669"/>
    <property type="project" value="UniProtKB-SubCell"/>
</dbReference>
<feature type="transmembrane region" description="Helical" evidence="7">
    <location>
        <begin position="925"/>
        <end position="945"/>
    </location>
</feature>
<feature type="transmembrane region" description="Helical" evidence="7">
    <location>
        <begin position="1090"/>
        <end position="1112"/>
    </location>
</feature>
<dbReference type="InterPro" id="IPR005821">
    <property type="entry name" value="Ion_trans_dom"/>
</dbReference>
<keyword evidence="3 7" id="KW-0812">Transmembrane</keyword>
<dbReference type="Gene3D" id="1.10.287.70">
    <property type="match status" value="1"/>
</dbReference>
<dbReference type="GO" id="GO:0005216">
    <property type="term" value="F:monoatomic ion channel activity"/>
    <property type="evidence" value="ECO:0007669"/>
    <property type="project" value="InterPro"/>
</dbReference>
<dbReference type="Proteomes" id="UP000007799">
    <property type="component" value="Unassembled WGS sequence"/>
</dbReference>
<gene>
    <name evidence="9" type="ORF">PTSG_11274</name>
</gene>
<feature type="transmembrane region" description="Helical" evidence="7">
    <location>
        <begin position="1132"/>
        <end position="1153"/>
    </location>
</feature>
<dbReference type="InterPro" id="IPR015797">
    <property type="entry name" value="NUDIX_hydrolase-like_dom_sf"/>
</dbReference>
<dbReference type="PANTHER" id="PTHR13030:SF8">
    <property type="entry name" value="ADP-RIBOSE PYROPHOSPHATASE, MITOCHONDRIAL"/>
    <property type="match status" value="1"/>
</dbReference>
<keyword evidence="10" id="KW-1185">Reference proteome</keyword>
<dbReference type="eggNOG" id="KOG3614">
    <property type="taxonomic scope" value="Eukaryota"/>
</dbReference>
<evidence type="ECO:0000256" key="1">
    <source>
        <dbReference type="ARBA" id="ARBA00004141"/>
    </source>
</evidence>
<evidence type="ECO:0000256" key="5">
    <source>
        <dbReference type="ARBA" id="ARBA00023136"/>
    </source>
</evidence>
<evidence type="ECO:0000313" key="10">
    <source>
        <dbReference type="Proteomes" id="UP000007799"/>
    </source>
</evidence>
<dbReference type="CDD" id="cd03670">
    <property type="entry name" value="NUDIX_ADPRase_Nudt9"/>
    <property type="match status" value="1"/>
</dbReference>
<feature type="transmembrane region" description="Helical" evidence="7">
    <location>
        <begin position="84"/>
        <end position="108"/>
    </location>
</feature>
<feature type="compositionally biased region" description="Low complexity" evidence="6">
    <location>
        <begin position="1325"/>
        <end position="1344"/>
    </location>
</feature>
<keyword evidence="5 7" id="KW-0472">Membrane</keyword>
<reference evidence="9" key="1">
    <citation type="submission" date="2009-08" db="EMBL/GenBank/DDBJ databases">
        <title>Annotation of Salpingoeca rosetta.</title>
        <authorList>
            <consortium name="The Broad Institute Genome Sequencing Platform"/>
            <person name="Russ C."/>
            <person name="Cuomo C."/>
            <person name="Burger G."/>
            <person name="Gray M.W."/>
            <person name="Holland P.W.H."/>
            <person name="King N."/>
            <person name="Lang F.B.F."/>
            <person name="Roger A.J."/>
            <person name="Ruiz-Trillo I."/>
            <person name="Young S.K."/>
            <person name="Zeng Q."/>
            <person name="Gargeya S."/>
            <person name="Alvarado L."/>
            <person name="Berlin A."/>
            <person name="Chapman S.B."/>
            <person name="Chen Z."/>
            <person name="Freedman E."/>
            <person name="Gellesch M."/>
            <person name="Goldberg J."/>
            <person name="Griggs A."/>
            <person name="Gujja S."/>
            <person name="Heilman E."/>
            <person name="Heiman D."/>
            <person name="Howarth C."/>
            <person name="Mehta T."/>
            <person name="Neiman D."/>
            <person name="Pearson M."/>
            <person name="Roberts A."/>
            <person name="Saif S."/>
            <person name="Shea T."/>
            <person name="Shenoy N."/>
            <person name="Sisk P."/>
            <person name="Stolte C."/>
            <person name="Sykes S."/>
            <person name="White J."/>
            <person name="Yandava C."/>
            <person name="Haas B."/>
            <person name="Nusbaum C."/>
            <person name="Birren B."/>
        </authorList>
    </citation>
    <scope>NUCLEOTIDE SEQUENCE [LARGE SCALE GENOMIC DNA]</scope>
    <source>
        <strain evidence="9">ATCC 50818</strain>
    </source>
</reference>
<evidence type="ECO:0000256" key="3">
    <source>
        <dbReference type="ARBA" id="ARBA00022692"/>
    </source>
</evidence>
<organism evidence="10">
    <name type="scientific">Salpingoeca rosetta (strain ATCC 50818 / BSB-021)</name>
    <dbReference type="NCBI Taxonomy" id="946362"/>
    <lineage>
        <taxon>Eukaryota</taxon>
        <taxon>Choanoflagellata</taxon>
        <taxon>Craspedida</taxon>
        <taxon>Salpingoecidae</taxon>
        <taxon>Salpingoeca</taxon>
    </lineage>
</organism>
<dbReference type="KEGG" id="sre:PTSG_11274"/>
<evidence type="ECO:0000256" key="2">
    <source>
        <dbReference type="ARBA" id="ARBA00009501"/>
    </source>
</evidence>
<proteinExistence type="inferred from homology"/>
<sequence>MTSTSVLTSSPTSTWTTGPFTTQTPAPTPIPGSLDTPWYFSDVLDLPALILYGIVGANLVLSFTAWFVLKCCLHRPRSARRVRFVAPIVHFLVFFLFEFVVLCARLHAWTTNDNEYTPSWTAEGEMVFPSPAFSSSLSPDFLREVGCGDFILTNGTTSTLEPVGPSECSLGIRIGAKLSPGTVATISLVLGLMGFVLLEMFVLLLEMGDGRELERLKLKTLVMLPSLKAVLKRDISVDDFNNSRDEDFDEEEQGLVERQRHTAEGCAKEQARTMALRGRKRRAIAAVEEGHQLTQLAWNERVDKEHADTQKLFPTAADTESSGHFRKLEDLIQRFHMGDARSSALESSQGWGALQFADKASEVPYLCLSTEDSPMDACEFAELMLMRQRGRSFVQPNLVVSATGGARQFTLADDTQRQLTQFLQLVSQRTNAWITTGGCDTGCMKLAADILQQTEEDNSRHAPFVIGIGTFGVIKNHEALISAGDPPHHIDYSSLGDNHTFGVALNAQHDLFLLVDDGTRSRFGVEIAFRQAFEQAAAQHFHAPAVTVVIQGGPGILYTACRSAQDGWPVLVMANSGLAADIIAYAYHFTHSPLPEHTSLTWEGLQGLIKDNFATGDDSARLRRLLDDALEVAHNDLVRVIGGQGKTLDDMMQTFLEVTSGADTPEAIRVKYEMLFHEYADSLNLDRKSLSLKSYDTSDLHMLLRIALDTNNHVYTEDLIMLLGEHIGELLEPALRAVPTMVIRSLSTDRFSSAYRKRVSPTVQECIARLIEKDLGEAVDTAAECPLMQVADSTSRSELMHAAINNDVSVAMRLATDFFELKPEPEFASAPVTARLRPGELVVVGKDELWKRDKKSALYRELRRQTGNNANVRTQALALDMEQACTKEPDSLFSEIIASGKAELFQLLALRAAVQLRWVTYGRTLFFFEGVQYLVSLCLLVFLSLTMTTFGTPPSGSHYRAVIATISLTSLAALNEVKQLLRSRSRYFSNIWNWLDMARAALTLSFCILHLQGDTQARTLLAYAVIVQWLRLLYFLLPFDSTGPLIIMILEILKDTYVFLIVLVTVVLGASNSLFVLLHHSSSGVASTSSFASADGFSDVALALFTSANMLLFGDYDQTLFDDSSDGISARVIFVAVMFVTLVILLNLLIAILSDSYERVQDRSAMELTLAKAQILDDQQFLLHRYLLVACGTLWNYVIAQPLAATAGLLNSHWRVLILERFMVDTSSVCTWPAEAVVLIPETSTQRTQPASRWQGMLNHLKLNVNDRADGIQEQASASWLAVSELASQNAEMLKHMRSEMADMQRAMNSNFARLQQSIEQGNPTTSQTQTAGQQSSQTTLQQQERQHHRLDSADYTDMEELPATAAAAADAKHDKDTVPAATRAQDGFVPPEEYPGSNGVKRFTIDASQVPWDVVFPDYEPVEYTHPAVARQPVWADPADPREIKFNVKDEVFGRVVDRTSCHPSGISIDSSTGRPINPWGRTGMTGRGLLGKWGVNQAADMVVTRWKRAPDGSILQRDGKKVLEFVAIQRMDNNMWAIPGGFVDNGEDVALTSGREFMEEALGTKDKRGALSKEEEKSVAQLFADGTIVDRIYGEDPRNTDNAWVETTCVNFHDESGRHAACLQLGSDDDARTARWMMVHGGWNLFASQRKLLQLVARHHSAYF</sequence>
<feature type="region of interest" description="Disordered" evidence="6">
    <location>
        <begin position="1"/>
        <end position="26"/>
    </location>
</feature>
<dbReference type="Gene3D" id="3.90.79.10">
    <property type="entry name" value="Nucleoside Triphosphate Pyrophosphohydrolase"/>
    <property type="match status" value="1"/>
</dbReference>
<evidence type="ECO:0000313" key="9">
    <source>
        <dbReference type="EMBL" id="EGD81237.1"/>
    </source>
</evidence>
<feature type="region of interest" description="Disordered" evidence="6">
    <location>
        <begin position="1321"/>
        <end position="1351"/>
    </location>
</feature>
<comment type="similarity">
    <text evidence="2">Belongs to the transient receptor (TC 1.A.4) family. LTrpC subfamily. TRPM2 sub-subfamily.</text>
</comment>
<dbReference type="PANTHER" id="PTHR13030">
    <property type="entry name" value="NUDIX HYDROLASE"/>
    <property type="match status" value="1"/>
</dbReference>
<dbReference type="EMBL" id="GL832996">
    <property type="protein sequence ID" value="EGD81237.1"/>
    <property type="molecule type" value="Genomic_DNA"/>
</dbReference>
<dbReference type="PROSITE" id="PS51462">
    <property type="entry name" value="NUDIX"/>
    <property type="match status" value="1"/>
</dbReference>
<dbReference type="RefSeq" id="XP_004987771.1">
    <property type="nucleotide sequence ID" value="XM_004987714.1"/>
</dbReference>
<feature type="compositionally biased region" description="Low complexity" evidence="6">
    <location>
        <begin position="1"/>
        <end position="25"/>
    </location>
</feature>
<evidence type="ECO:0000256" key="6">
    <source>
        <dbReference type="SAM" id="MobiDB-lite"/>
    </source>
</evidence>
<dbReference type="Pfam" id="PF18139">
    <property type="entry name" value="LSDAT_euk"/>
    <property type="match status" value="1"/>
</dbReference>